<feature type="compositionally biased region" description="Basic and acidic residues" evidence="1">
    <location>
        <begin position="190"/>
        <end position="200"/>
    </location>
</feature>
<dbReference type="InterPro" id="IPR036680">
    <property type="entry name" value="SPOR-like_sf"/>
</dbReference>
<keyword evidence="2" id="KW-1133">Transmembrane helix</keyword>
<dbReference type="Gene3D" id="3.30.70.1070">
    <property type="entry name" value="Sporulation related repeat"/>
    <property type="match status" value="1"/>
</dbReference>
<dbReference type="InterPro" id="IPR007730">
    <property type="entry name" value="SPOR-like_dom"/>
</dbReference>
<feature type="domain" description="SPOR" evidence="3">
    <location>
        <begin position="250"/>
        <end position="334"/>
    </location>
</feature>
<comment type="caution">
    <text evidence="4">The sequence shown here is derived from an EMBL/GenBank/DDBJ whole genome shotgun (WGS) entry which is preliminary data.</text>
</comment>
<gene>
    <name evidence="4" type="ORF">NQF89_04415</name>
</gene>
<keyword evidence="2" id="KW-0812">Transmembrane</keyword>
<evidence type="ECO:0000313" key="5">
    <source>
        <dbReference type="Proteomes" id="UP001165575"/>
    </source>
</evidence>
<feature type="compositionally biased region" description="Basic and acidic residues" evidence="1">
    <location>
        <begin position="28"/>
        <end position="38"/>
    </location>
</feature>
<dbReference type="RefSeq" id="WP_266137606.1">
    <property type="nucleotide sequence ID" value="NZ_JANIDX010000003.1"/>
</dbReference>
<evidence type="ECO:0000256" key="2">
    <source>
        <dbReference type="SAM" id="Phobius"/>
    </source>
</evidence>
<evidence type="ECO:0000259" key="3">
    <source>
        <dbReference type="PROSITE" id="PS51724"/>
    </source>
</evidence>
<feature type="transmembrane region" description="Helical" evidence="2">
    <location>
        <begin position="59"/>
        <end position="80"/>
    </location>
</feature>
<dbReference type="SUPFAM" id="SSF110997">
    <property type="entry name" value="Sporulation related repeat"/>
    <property type="match status" value="1"/>
</dbReference>
<accession>A0ABT3WL01</accession>
<reference evidence="4 5" key="1">
    <citation type="submission" date="2022-07" db="EMBL/GenBank/DDBJ databases">
        <title>Bombella genomes.</title>
        <authorList>
            <person name="Harer L."/>
            <person name="Styblova S."/>
            <person name="Ehrmann M."/>
        </authorList>
    </citation>
    <scope>NUCLEOTIDE SEQUENCE [LARGE SCALE GENOMIC DNA]</scope>
    <source>
        <strain evidence="4 5">TMW 2.2556</strain>
    </source>
</reference>
<feature type="compositionally biased region" description="Low complexity" evidence="1">
    <location>
        <begin position="228"/>
        <end position="246"/>
    </location>
</feature>
<feature type="region of interest" description="Disordered" evidence="1">
    <location>
        <begin position="114"/>
        <end position="246"/>
    </location>
</feature>
<dbReference type="Proteomes" id="UP001165575">
    <property type="component" value="Unassembled WGS sequence"/>
</dbReference>
<protein>
    <submittedName>
        <fullName evidence="4">SPOR domain-containing protein</fullName>
    </submittedName>
</protein>
<name>A0ABT3WL01_9PROT</name>
<sequence>MARPDDEYEDDTPPQGRERLAGGAQRPPRRERNVRDGDAAGRAGFVSSFLTGQFGTRGLMILALAGAVLLLVIGGVWNWVVGSHPAGVPVIGPPPYAVKDRPADPGGMMIMGDDTTKSDVTGRGAVHLAPPPEQPDAGLLAGRLDQPATNGEEKVAASDATAHKEGEASSLSETKPPSGADNAGASPMDGETKTEAKQEAVKAPAAQTSAVQEGELPPPAKVAPLPPAILDNAAGQGKEAKAAQAEAPAPASATLYEVQLAALQNEAQARQEWAHLRNRLPDLLGGREPILRTVERDGKHFIRLRVGGFADRAAARQFCVKLHAQAQACAVVTN</sequence>
<evidence type="ECO:0000256" key="1">
    <source>
        <dbReference type="SAM" id="MobiDB-lite"/>
    </source>
</evidence>
<feature type="compositionally biased region" description="Basic and acidic residues" evidence="1">
    <location>
        <begin position="151"/>
        <end position="167"/>
    </location>
</feature>
<feature type="compositionally biased region" description="Pro residues" evidence="1">
    <location>
        <begin position="216"/>
        <end position="227"/>
    </location>
</feature>
<dbReference type="EMBL" id="JANIDX010000003">
    <property type="protein sequence ID" value="MCX5619666.1"/>
    <property type="molecule type" value="Genomic_DNA"/>
</dbReference>
<keyword evidence="2" id="KW-0472">Membrane</keyword>
<dbReference type="Pfam" id="PF05036">
    <property type="entry name" value="SPOR"/>
    <property type="match status" value="1"/>
</dbReference>
<feature type="region of interest" description="Disordered" evidence="1">
    <location>
        <begin position="1"/>
        <end position="38"/>
    </location>
</feature>
<evidence type="ECO:0000313" key="4">
    <source>
        <dbReference type="EMBL" id="MCX5619666.1"/>
    </source>
</evidence>
<organism evidence="4 5">
    <name type="scientific">Bombella pollinis</name>
    <dbReference type="NCBI Taxonomy" id="2967337"/>
    <lineage>
        <taxon>Bacteria</taxon>
        <taxon>Pseudomonadati</taxon>
        <taxon>Pseudomonadota</taxon>
        <taxon>Alphaproteobacteria</taxon>
        <taxon>Acetobacterales</taxon>
        <taxon>Acetobacteraceae</taxon>
        <taxon>Bombella</taxon>
    </lineage>
</organism>
<keyword evidence="5" id="KW-1185">Reference proteome</keyword>
<dbReference type="PROSITE" id="PS51724">
    <property type="entry name" value="SPOR"/>
    <property type="match status" value="1"/>
</dbReference>
<proteinExistence type="predicted"/>
<feature type="compositionally biased region" description="Acidic residues" evidence="1">
    <location>
        <begin position="1"/>
        <end position="12"/>
    </location>
</feature>